<keyword evidence="3 10" id="KW-0662">Pyridine nucleotide biosynthesis</keyword>
<evidence type="ECO:0000256" key="2">
    <source>
        <dbReference type="ARBA" id="ARBA00005019"/>
    </source>
</evidence>
<keyword evidence="7 10" id="KW-0067">ATP-binding</keyword>
<dbReference type="PANTHER" id="PTHR39321:SF3">
    <property type="entry name" value="PHOSPHOPANTETHEINE ADENYLYLTRANSFERASE"/>
    <property type="match status" value="1"/>
</dbReference>
<evidence type="ECO:0000256" key="7">
    <source>
        <dbReference type="ARBA" id="ARBA00022840"/>
    </source>
</evidence>
<dbReference type="SUPFAM" id="SSF52374">
    <property type="entry name" value="Nucleotidylyl transferase"/>
    <property type="match status" value="1"/>
</dbReference>
<comment type="catalytic activity">
    <reaction evidence="9 10">
        <text>nicotinate beta-D-ribonucleotide + ATP + H(+) = deamido-NAD(+) + diphosphate</text>
        <dbReference type="Rhea" id="RHEA:22860"/>
        <dbReference type="ChEBI" id="CHEBI:15378"/>
        <dbReference type="ChEBI" id="CHEBI:30616"/>
        <dbReference type="ChEBI" id="CHEBI:33019"/>
        <dbReference type="ChEBI" id="CHEBI:57502"/>
        <dbReference type="ChEBI" id="CHEBI:58437"/>
        <dbReference type="EC" id="2.7.7.18"/>
    </reaction>
</comment>
<dbReference type="InterPro" id="IPR004821">
    <property type="entry name" value="Cyt_trans-like"/>
</dbReference>
<dbReference type="EMBL" id="CP032627">
    <property type="protein sequence ID" value="AYG01589.1"/>
    <property type="molecule type" value="Genomic_DNA"/>
</dbReference>
<gene>
    <name evidence="10" type="primary">nadD</name>
    <name evidence="12" type="ORF">D7I46_11285</name>
</gene>
<evidence type="ECO:0000256" key="6">
    <source>
        <dbReference type="ARBA" id="ARBA00022741"/>
    </source>
</evidence>
<keyword evidence="6 10" id="KW-0547">Nucleotide-binding</keyword>
<keyword evidence="4 10" id="KW-0808">Transferase</keyword>
<keyword evidence="13" id="KW-1185">Reference proteome</keyword>
<evidence type="ECO:0000256" key="8">
    <source>
        <dbReference type="ARBA" id="ARBA00023027"/>
    </source>
</evidence>
<dbReference type="AlphaFoldDB" id="A0A387BK33"/>
<dbReference type="GO" id="GO:0009435">
    <property type="term" value="P:NAD+ biosynthetic process"/>
    <property type="evidence" value="ECO:0007669"/>
    <property type="project" value="UniProtKB-UniRule"/>
</dbReference>
<evidence type="ECO:0000313" key="12">
    <source>
        <dbReference type="EMBL" id="AYG01589.1"/>
    </source>
</evidence>
<evidence type="ECO:0000256" key="4">
    <source>
        <dbReference type="ARBA" id="ARBA00022679"/>
    </source>
</evidence>
<keyword evidence="8 10" id="KW-0520">NAD</keyword>
<dbReference type="OrthoDB" id="5295945at2"/>
<dbReference type="RefSeq" id="WP_120772959.1">
    <property type="nucleotide sequence ID" value="NZ_CP032627.1"/>
</dbReference>
<evidence type="ECO:0000256" key="10">
    <source>
        <dbReference type="HAMAP-Rule" id="MF_00244"/>
    </source>
</evidence>
<evidence type="ECO:0000256" key="1">
    <source>
        <dbReference type="ARBA" id="ARBA00002324"/>
    </source>
</evidence>
<proteinExistence type="inferred from homology"/>
<comment type="pathway">
    <text evidence="2 10">Cofactor biosynthesis; NAD(+) biosynthesis; deamido-NAD(+) from nicotinate D-ribonucleotide: step 1/1.</text>
</comment>
<feature type="domain" description="Cytidyltransferase-like" evidence="11">
    <location>
        <begin position="27"/>
        <end position="172"/>
    </location>
</feature>
<accession>A0A387BK33</accession>
<dbReference type="Pfam" id="PF01467">
    <property type="entry name" value="CTP_transf_like"/>
    <property type="match status" value="1"/>
</dbReference>
<dbReference type="PANTHER" id="PTHR39321">
    <property type="entry name" value="NICOTINATE-NUCLEOTIDE ADENYLYLTRANSFERASE-RELATED"/>
    <property type="match status" value="1"/>
</dbReference>
<evidence type="ECO:0000259" key="11">
    <source>
        <dbReference type="Pfam" id="PF01467"/>
    </source>
</evidence>
<dbReference type="InterPro" id="IPR014729">
    <property type="entry name" value="Rossmann-like_a/b/a_fold"/>
</dbReference>
<dbReference type="HAMAP" id="MF_00244">
    <property type="entry name" value="NaMN_adenylyltr"/>
    <property type="match status" value="1"/>
</dbReference>
<evidence type="ECO:0000256" key="5">
    <source>
        <dbReference type="ARBA" id="ARBA00022695"/>
    </source>
</evidence>
<evidence type="ECO:0000313" key="13">
    <source>
        <dbReference type="Proteomes" id="UP000269374"/>
    </source>
</evidence>
<protein>
    <recommendedName>
        <fullName evidence="10">Probable nicotinate-nucleotide adenylyltransferase</fullName>
        <ecNumber evidence="10">2.7.7.18</ecNumber>
    </recommendedName>
    <alternativeName>
        <fullName evidence="10">Deamido-NAD(+) diphosphorylase</fullName>
    </alternativeName>
    <alternativeName>
        <fullName evidence="10">Deamido-NAD(+) pyrophosphorylase</fullName>
    </alternativeName>
    <alternativeName>
        <fullName evidence="10">Nicotinate mononucleotide adenylyltransferase</fullName>
        <shortName evidence="10">NaMN adenylyltransferase</shortName>
    </alternativeName>
</protein>
<keyword evidence="5 10" id="KW-0548">Nucleotidyltransferase</keyword>
<dbReference type="EC" id="2.7.7.18" evidence="10"/>
<dbReference type="KEGG" id="lact:D7I46_11285"/>
<dbReference type="Gene3D" id="3.40.50.620">
    <property type="entry name" value="HUPs"/>
    <property type="match status" value="1"/>
</dbReference>
<evidence type="ECO:0000256" key="3">
    <source>
        <dbReference type="ARBA" id="ARBA00022642"/>
    </source>
</evidence>
<organism evidence="12 13">
    <name type="scientific">Lactococcus allomyrinae</name>
    <dbReference type="NCBI Taxonomy" id="2419773"/>
    <lineage>
        <taxon>Bacteria</taxon>
        <taxon>Bacillati</taxon>
        <taxon>Bacillota</taxon>
        <taxon>Bacilli</taxon>
        <taxon>Lactobacillales</taxon>
        <taxon>Streptococcaceae</taxon>
        <taxon>Lactococcus</taxon>
    </lineage>
</organism>
<name>A0A387BK33_9LACT</name>
<comment type="similarity">
    <text evidence="10">Belongs to the NadD family.</text>
</comment>
<dbReference type="InterPro" id="IPR005248">
    <property type="entry name" value="NadD/NMNAT"/>
</dbReference>
<comment type="function">
    <text evidence="1 10">Catalyzes the reversible adenylation of nicotinate mononucleotide (NaMN) to nicotinic acid adenine dinucleotide (NaAD).</text>
</comment>
<evidence type="ECO:0000256" key="9">
    <source>
        <dbReference type="ARBA" id="ARBA00048721"/>
    </source>
</evidence>
<dbReference type="CDD" id="cd02165">
    <property type="entry name" value="NMNAT"/>
    <property type="match status" value="1"/>
</dbReference>
<dbReference type="GO" id="GO:0004515">
    <property type="term" value="F:nicotinate-nucleotide adenylyltransferase activity"/>
    <property type="evidence" value="ECO:0007669"/>
    <property type="project" value="UniProtKB-UniRule"/>
</dbReference>
<sequence length="199" mass="22644">MAIELLTPFTKVKLKTEEGEKRRAIGLFWGNFNPVHIAHMVIADQVRQQLHLEKVVFLPEHNTDGHVASMLTAAIDGREGLEVDACRLRAKNGDDIYRTVLDLREENPECDFYFIVGGDMISGLSAWPHIDELIDMVQFVGVRRPRYRAGTSYPILWVDVPAMDVSGNLIREQLHRGIIPHFLLAPKVLNYILKEGLYV</sequence>
<dbReference type="Proteomes" id="UP000269374">
    <property type="component" value="Chromosome"/>
</dbReference>
<dbReference type="UniPathway" id="UPA00253">
    <property type="reaction ID" value="UER00332"/>
</dbReference>
<dbReference type="GO" id="GO:0005524">
    <property type="term" value="F:ATP binding"/>
    <property type="evidence" value="ECO:0007669"/>
    <property type="project" value="UniProtKB-KW"/>
</dbReference>
<reference evidence="12 13" key="1">
    <citation type="submission" date="2018-09" db="EMBL/GenBank/DDBJ databases">
        <title>Genome sequencing of strain 1JSPR-7.</title>
        <authorList>
            <person name="Heo J."/>
            <person name="Kim S.-J."/>
            <person name="Kwon S.-W."/>
        </authorList>
    </citation>
    <scope>NUCLEOTIDE SEQUENCE [LARGE SCALE GENOMIC DNA]</scope>
    <source>
        <strain evidence="12 13">1JSPR-7</strain>
    </source>
</reference>